<dbReference type="InterPro" id="IPR036850">
    <property type="entry name" value="NDK-like_dom_sf"/>
</dbReference>
<dbReference type="PANTHER" id="PTHR46161">
    <property type="entry name" value="NUCLEOSIDE DIPHOSPHATE KINASE"/>
    <property type="match status" value="1"/>
</dbReference>
<dbReference type="SUPFAM" id="SSF54919">
    <property type="entry name" value="Nucleoside diphosphate kinase, NDK"/>
    <property type="match status" value="1"/>
</dbReference>
<comment type="similarity">
    <text evidence="1 2">Belongs to the NDK family.</text>
</comment>
<dbReference type="InterPro" id="IPR034907">
    <property type="entry name" value="NDK-like_dom"/>
</dbReference>
<dbReference type="EMBL" id="JAHIBW010000012">
    <property type="protein sequence ID" value="KAG7306083.1"/>
    <property type="molecule type" value="Genomic_DNA"/>
</dbReference>
<feature type="domain" description="Nucleoside diphosphate kinase-like" evidence="4">
    <location>
        <begin position="58"/>
        <end position="139"/>
    </location>
</feature>
<name>A0ABQ7QN18_PLUXY</name>
<comment type="caution">
    <text evidence="2">Lacks conserved residue(s) required for the propagation of feature annotation.</text>
</comment>
<feature type="non-terminal residue" evidence="5">
    <location>
        <position position="1"/>
    </location>
</feature>
<evidence type="ECO:0000313" key="5">
    <source>
        <dbReference type="EMBL" id="KAG7306083.1"/>
    </source>
</evidence>
<dbReference type="Pfam" id="PF00334">
    <property type="entry name" value="NDK"/>
    <property type="match status" value="1"/>
</dbReference>
<gene>
    <name evidence="5" type="ORF">JYU34_008667</name>
</gene>
<sequence>PVLIIAIEVRKVNFGQPDETSSTAFLGSVARPVSPGSPGRRVARRRREQPVSHGQQAEQLGLELIAVRISLVHVVRQQLDFTLYSKVDPEDAADFYSCHYGKQHFSHLVAHMSSGPIVALVLAAPDAVEKLKELMGPAR</sequence>
<dbReference type="Proteomes" id="UP000823941">
    <property type="component" value="Chromosome 12"/>
</dbReference>
<evidence type="ECO:0000256" key="1">
    <source>
        <dbReference type="ARBA" id="ARBA00008142"/>
    </source>
</evidence>
<protein>
    <recommendedName>
        <fullName evidence="4">Nucleoside diphosphate kinase-like domain-containing protein</fullName>
    </recommendedName>
</protein>
<evidence type="ECO:0000256" key="3">
    <source>
        <dbReference type="SAM" id="MobiDB-lite"/>
    </source>
</evidence>
<reference evidence="5 6" key="1">
    <citation type="submission" date="2021-06" db="EMBL/GenBank/DDBJ databases">
        <title>A haploid diamondback moth (Plutella xylostella L.) genome assembly resolves 31 chromosomes and identifies a diamide resistance mutation.</title>
        <authorList>
            <person name="Ward C.M."/>
            <person name="Perry K.D."/>
            <person name="Baker G."/>
            <person name="Powis K."/>
            <person name="Heckel D.G."/>
            <person name="Baxter S.W."/>
        </authorList>
    </citation>
    <scope>NUCLEOTIDE SEQUENCE [LARGE SCALE GENOMIC DNA]</scope>
    <source>
        <strain evidence="5 6">LV</strain>
        <tissue evidence="5">Single pupa</tissue>
    </source>
</reference>
<dbReference type="SMART" id="SM00562">
    <property type="entry name" value="NDK"/>
    <property type="match status" value="1"/>
</dbReference>
<dbReference type="PROSITE" id="PS51374">
    <property type="entry name" value="NDPK_LIKE"/>
    <property type="match status" value="1"/>
</dbReference>
<feature type="region of interest" description="Disordered" evidence="3">
    <location>
        <begin position="28"/>
        <end position="54"/>
    </location>
</feature>
<dbReference type="PANTHER" id="PTHR46161:SF1">
    <property type="entry name" value="NUCLEOSIDE DIPHOSPHATE KINASE HOMOLOG 5"/>
    <property type="match status" value="1"/>
</dbReference>
<proteinExistence type="inferred from homology"/>
<evidence type="ECO:0000313" key="6">
    <source>
        <dbReference type="Proteomes" id="UP000823941"/>
    </source>
</evidence>
<keyword evidence="6" id="KW-1185">Reference proteome</keyword>
<organism evidence="5 6">
    <name type="scientific">Plutella xylostella</name>
    <name type="common">Diamondback moth</name>
    <name type="synonym">Plutella maculipennis</name>
    <dbReference type="NCBI Taxonomy" id="51655"/>
    <lineage>
        <taxon>Eukaryota</taxon>
        <taxon>Metazoa</taxon>
        <taxon>Ecdysozoa</taxon>
        <taxon>Arthropoda</taxon>
        <taxon>Hexapoda</taxon>
        <taxon>Insecta</taxon>
        <taxon>Pterygota</taxon>
        <taxon>Neoptera</taxon>
        <taxon>Endopterygota</taxon>
        <taxon>Lepidoptera</taxon>
        <taxon>Glossata</taxon>
        <taxon>Ditrysia</taxon>
        <taxon>Yponomeutoidea</taxon>
        <taxon>Plutellidae</taxon>
        <taxon>Plutella</taxon>
    </lineage>
</organism>
<comment type="caution">
    <text evidence="5">The sequence shown here is derived from an EMBL/GenBank/DDBJ whole genome shotgun (WGS) entry which is preliminary data.</text>
</comment>
<evidence type="ECO:0000256" key="2">
    <source>
        <dbReference type="PROSITE-ProRule" id="PRU00706"/>
    </source>
</evidence>
<evidence type="ECO:0000259" key="4">
    <source>
        <dbReference type="SMART" id="SM00562"/>
    </source>
</evidence>
<dbReference type="Gene3D" id="3.30.70.141">
    <property type="entry name" value="Nucleoside diphosphate kinase-like domain"/>
    <property type="match status" value="1"/>
</dbReference>
<accession>A0ABQ7QN18</accession>